<feature type="compositionally biased region" description="Polar residues" evidence="1">
    <location>
        <begin position="317"/>
        <end position="346"/>
    </location>
</feature>
<organism evidence="3">
    <name type="scientific">Anopheles atroparvus</name>
    <name type="common">European mosquito</name>
    <dbReference type="NCBI Taxonomy" id="41427"/>
    <lineage>
        <taxon>Eukaryota</taxon>
        <taxon>Metazoa</taxon>
        <taxon>Ecdysozoa</taxon>
        <taxon>Arthropoda</taxon>
        <taxon>Hexapoda</taxon>
        <taxon>Insecta</taxon>
        <taxon>Pterygota</taxon>
        <taxon>Neoptera</taxon>
        <taxon>Endopterygota</taxon>
        <taxon>Diptera</taxon>
        <taxon>Nematocera</taxon>
        <taxon>Culicoidea</taxon>
        <taxon>Culicidae</taxon>
        <taxon>Anophelinae</taxon>
        <taxon>Anopheles</taxon>
    </lineage>
</organism>
<dbReference type="InterPro" id="IPR052976">
    <property type="entry name" value="Scoloptoxin-like"/>
</dbReference>
<dbReference type="PROSITE" id="PS50940">
    <property type="entry name" value="CHIT_BIND_II"/>
    <property type="match status" value="1"/>
</dbReference>
<feature type="region of interest" description="Disordered" evidence="1">
    <location>
        <begin position="1084"/>
        <end position="1103"/>
    </location>
</feature>
<proteinExistence type="predicted"/>
<dbReference type="GO" id="GO:0005576">
    <property type="term" value="C:extracellular region"/>
    <property type="evidence" value="ECO:0007669"/>
    <property type="project" value="InterPro"/>
</dbReference>
<accession>A0A182J2Q5</accession>
<evidence type="ECO:0000256" key="1">
    <source>
        <dbReference type="SAM" id="MobiDB-lite"/>
    </source>
</evidence>
<dbReference type="EnsemblMetazoa" id="AATE010246-RA">
    <property type="protein sequence ID" value="AATE010246-PA.1"/>
    <property type="gene ID" value="AATE010246"/>
</dbReference>
<feature type="chain" id="PRO_5043624124" evidence="2">
    <location>
        <begin position="30"/>
        <end position="1103"/>
    </location>
</feature>
<dbReference type="PANTHER" id="PTHR22933:SF18">
    <property type="match status" value="1"/>
</dbReference>
<dbReference type="SMART" id="SM00494">
    <property type="entry name" value="ChtBD2"/>
    <property type="match status" value="1"/>
</dbReference>
<feature type="compositionally biased region" description="Pro residues" evidence="1">
    <location>
        <begin position="1052"/>
        <end position="1062"/>
    </location>
</feature>
<feature type="compositionally biased region" description="Low complexity" evidence="1">
    <location>
        <begin position="977"/>
        <end position="991"/>
    </location>
</feature>
<dbReference type="AlphaFoldDB" id="A0A182J2Q5"/>
<evidence type="ECO:0000256" key="2">
    <source>
        <dbReference type="SAM" id="SignalP"/>
    </source>
</evidence>
<feature type="compositionally biased region" description="Basic and acidic residues" evidence="1">
    <location>
        <begin position="1027"/>
        <end position="1036"/>
    </location>
</feature>
<feature type="compositionally biased region" description="Polar residues" evidence="1">
    <location>
        <begin position="113"/>
        <end position="136"/>
    </location>
</feature>
<dbReference type="PANTHER" id="PTHR22933">
    <property type="entry name" value="FI18007P1-RELATED"/>
    <property type="match status" value="1"/>
</dbReference>
<feature type="compositionally biased region" description="Basic and acidic residues" evidence="1">
    <location>
        <begin position="710"/>
        <end position="720"/>
    </location>
</feature>
<dbReference type="Gene3D" id="2.170.140.10">
    <property type="entry name" value="Chitin binding domain"/>
    <property type="match status" value="1"/>
</dbReference>
<dbReference type="SUPFAM" id="SSF57625">
    <property type="entry name" value="Invertebrate chitin-binding proteins"/>
    <property type="match status" value="1"/>
</dbReference>
<dbReference type="InterPro" id="IPR002557">
    <property type="entry name" value="Chitin-bd_dom"/>
</dbReference>
<feature type="compositionally biased region" description="Basic and acidic residues" evidence="1">
    <location>
        <begin position="264"/>
        <end position="273"/>
    </location>
</feature>
<dbReference type="VEuPathDB" id="VectorBase:AATE010246"/>
<reference evidence="3" key="1">
    <citation type="submission" date="2022-08" db="UniProtKB">
        <authorList>
            <consortium name="EnsemblMetazoa"/>
        </authorList>
    </citation>
    <scope>IDENTIFICATION</scope>
    <source>
        <strain evidence="3">EBRO</strain>
    </source>
</reference>
<feature type="compositionally biased region" description="Polar residues" evidence="1">
    <location>
        <begin position="1002"/>
        <end position="1019"/>
    </location>
</feature>
<feature type="region of interest" description="Disordered" evidence="1">
    <location>
        <begin position="98"/>
        <end position="136"/>
    </location>
</feature>
<keyword evidence="2" id="KW-0732">Signal</keyword>
<feature type="compositionally biased region" description="Basic and acidic residues" evidence="1">
    <location>
        <begin position="350"/>
        <end position="360"/>
    </location>
</feature>
<name>A0A182J2Q5_ANOAO</name>
<feature type="region of interest" description="Disordered" evidence="1">
    <location>
        <begin position="264"/>
        <end position="297"/>
    </location>
</feature>
<dbReference type="GO" id="GO:0008061">
    <property type="term" value="F:chitin binding"/>
    <property type="evidence" value="ECO:0007669"/>
    <property type="project" value="InterPro"/>
</dbReference>
<feature type="region of interest" description="Disordered" evidence="1">
    <location>
        <begin position="890"/>
        <end position="1063"/>
    </location>
</feature>
<sequence>MNARHQRWMRQRTLPLFMVTALCIIGLEGTAVGPPGDGAGQTKDIPGPLLEVGHRNASSAGERQRRLIPYMQYYVTSTAAPAGTDSASDYQPSFNQVYNYRPINGPLRDPSDSRPSYYTQKQSKPQQPTYRPQEDSISYEYQSPRPAVHYRKQHHYNTPAKLVPAAGYKTPVPVSISPFTYEYNHRHQQGPVKGDVPSSPAQHSATSYAVLSSASASDHGGGQPVELYERPKYAVIPREREPPYDPVPQRFAVLPAKVYGIEVHTKSQPHPEEDTSAPSGGKFYLPNVPSPELVPSRKPTLYQSVPVYKKNRINPFLPSNTIPGPFTPMTSSNSNTPGQSASNHGTNDPRGQREGPREEQEVVQVTYVKSPVTERPVVEYQSYDHGAPVQDSRGHGEGFPSPYVLVKTVPKYYYEKPRSPVSATPTPVPYQVYYKEKPNDGRKQHSNHSGYTRPRITGVVPVRISAEPQSHPIGETGHEQPINPYYNVGQHLYKVPVEQTVPSKVQHSVPPPRQHLTETILPQHPQKMVVKEVASKAPPSAPGQYFLGANYKLYKVPAKQQHVAPEPSYPSYAHPQLISMISSTTPKPVFYSTTPATTSAPPVYETPSYPVYNYPKPPRHNRTEYTDRQRFYPQSMHRPNQHKPRPIPLAPIVEQEKELGVATGASSASLSDLLKSLQDSNLLPRTLTPDNIDNSIRTLVKILNNLKESGRHRPAEEDPRPATVAHSHYGRPNYTTVEPETYVDADHGYHDGPPMLINKIVSPGPNTGKPGIDYPALAAIPETSFKCKDQRYKGFFGDPETNCQVWHYCDLNGGKASFLCPNGTIFSQVALTCDWWFNVKCSTTAQLYVLNERLYKYILPFTPKFPEDYSGPLVDKYLALKFQEMEEKMKQQRAKGAKQGSIAIPNTVPDNDEVNGNTLEDNDDRYNQNQPYPVKYVTTEAGPERPAESSKSPSPPGPITLEDIDAELQPSNPGMEGEAPSAGSSTPGPSAESEDDGPPTSPAANFRTSSVPTTTTFIISTEDPPNDDYREMMPEPREEDEFSNVLNTEQPTGPPPPPPPAPVAVHLPTAAPMLGKIRRIEVKNDGTSGHLIRNPHYDRRRRK</sequence>
<dbReference type="STRING" id="41427.A0A182J2Q5"/>
<protein>
    <submittedName>
        <fullName evidence="3">Uncharacterized protein</fullName>
    </submittedName>
</protein>
<feature type="region of interest" description="Disordered" evidence="1">
    <location>
        <begin position="316"/>
        <end position="362"/>
    </location>
</feature>
<feature type="signal peptide" evidence="2">
    <location>
        <begin position="1"/>
        <end position="29"/>
    </location>
</feature>
<evidence type="ECO:0000313" key="3">
    <source>
        <dbReference type="EnsemblMetazoa" id="AATE010246-PA.1"/>
    </source>
</evidence>
<feature type="region of interest" description="Disordered" evidence="1">
    <location>
        <begin position="186"/>
        <end position="225"/>
    </location>
</feature>
<dbReference type="Pfam" id="PF01607">
    <property type="entry name" value="CBM_14"/>
    <property type="match status" value="1"/>
</dbReference>
<dbReference type="InterPro" id="IPR036508">
    <property type="entry name" value="Chitin-bd_dom_sf"/>
</dbReference>
<feature type="compositionally biased region" description="Polar residues" evidence="1">
    <location>
        <begin position="199"/>
        <end position="216"/>
    </location>
</feature>
<feature type="region of interest" description="Disordered" evidence="1">
    <location>
        <begin position="710"/>
        <end position="733"/>
    </location>
</feature>